<dbReference type="PANTHER" id="PTHR46991:SF10">
    <property type="entry name" value="HEAT SHOCK PROTEIN HSP20_ALPHA CRYSTALLIN FAMILY"/>
    <property type="match status" value="1"/>
</dbReference>
<dbReference type="AlphaFoldDB" id="A0AAW2BGH9"/>
<dbReference type="CDD" id="cd00298">
    <property type="entry name" value="ACD_sHsps_p23-like"/>
    <property type="match status" value="1"/>
</dbReference>
<dbReference type="SUPFAM" id="SSF49764">
    <property type="entry name" value="HSP20-like chaperones"/>
    <property type="match status" value="1"/>
</dbReference>
<sequence>MGFSTGPTPYSQSQPEPEGPFFSDFAITDSGRLYARNNPFQKSGSKGAVVQIALAKSEIFYMRVDMPGVPKEKLSFGDPHNNVFFEGLAPKEWKYDQEREYKGFYGLRCGRCQLTVLHANLSNGVLRMRMSKETLNNVICCSYGPPVVDTLIATSNDEDPGKEEPGVLYTLVHPFQTKGPMNSFGATKVNAGFYVWVDMPGVTKETVSVRVKDGSVLFAGEAEMDSNQVESGRTYDGSFVPFDMSKLGDIKAEVNYWVLKMLINYRK</sequence>
<evidence type="ECO:0000313" key="1">
    <source>
        <dbReference type="EMBL" id="KAK9984668.1"/>
    </source>
</evidence>
<accession>A0AAW2BGH9</accession>
<protein>
    <recommendedName>
        <fullName evidence="3">SHSP domain-containing protein</fullName>
    </recommendedName>
</protein>
<dbReference type="EMBL" id="JAZDWU010000012">
    <property type="protein sequence ID" value="KAK9984668.1"/>
    <property type="molecule type" value="Genomic_DNA"/>
</dbReference>
<dbReference type="PANTHER" id="PTHR46991">
    <property type="entry name" value="23.5 KDA HEAT SHOCK PROTEIN, MITOCHONDRIAL"/>
    <property type="match status" value="1"/>
</dbReference>
<name>A0AAW2BGH9_9ROSI</name>
<dbReference type="InterPro" id="IPR008978">
    <property type="entry name" value="HSP20-like_chaperone"/>
</dbReference>
<proteinExistence type="predicted"/>
<gene>
    <name evidence="1" type="ORF">SO802_034193</name>
</gene>
<evidence type="ECO:0000313" key="2">
    <source>
        <dbReference type="Proteomes" id="UP001459277"/>
    </source>
</evidence>
<comment type="caution">
    <text evidence="1">The sequence shown here is derived from an EMBL/GenBank/DDBJ whole genome shotgun (WGS) entry which is preliminary data.</text>
</comment>
<organism evidence="1 2">
    <name type="scientific">Lithocarpus litseifolius</name>
    <dbReference type="NCBI Taxonomy" id="425828"/>
    <lineage>
        <taxon>Eukaryota</taxon>
        <taxon>Viridiplantae</taxon>
        <taxon>Streptophyta</taxon>
        <taxon>Embryophyta</taxon>
        <taxon>Tracheophyta</taxon>
        <taxon>Spermatophyta</taxon>
        <taxon>Magnoliopsida</taxon>
        <taxon>eudicotyledons</taxon>
        <taxon>Gunneridae</taxon>
        <taxon>Pentapetalae</taxon>
        <taxon>rosids</taxon>
        <taxon>fabids</taxon>
        <taxon>Fagales</taxon>
        <taxon>Fagaceae</taxon>
        <taxon>Lithocarpus</taxon>
    </lineage>
</organism>
<evidence type="ECO:0008006" key="3">
    <source>
        <dbReference type="Google" id="ProtNLM"/>
    </source>
</evidence>
<dbReference type="Proteomes" id="UP001459277">
    <property type="component" value="Unassembled WGS sequence"/>
</dbReference>
<keyword evidence="2" id="KW-1185">Reference proteome</keyword>
<dbReference type="InterPro" id="IPR044656">
    <property type="entry name" value="HSP14.7/HSP23.5/HSP23.6-like"/>
</dbReference>
<reference evidence="1 2" key="1">
    <citation type="submission" date="2024-01" db="EMBL/GenBank/DDBJ databases">
        <title>A telomere-to-telomere, gap-free genome of sweet tea (Lithocarpus litseifolius).</title>
        <authorList>
            <person name="Zhou J."/>
        </authorList>
    </citation>
    <scope>NUCLEOTIDE SEQUENCE [LARGE SCALE GENOMIC DNA]</scope>
    <source>
        <strain evidence="1">Zhou-2022a</strain>
        <tissue evidence="1">Leaf</tissue>
    </source>
</reference>